<dbReference type="InterPro" id="IPR008875">
    <property type="entry name" value="TraX"/>
</dbReference>
<evidence type="ECO:0008006" key="4">
    <source>
        <dbReference type="Google" id="ProtNLM"/>
    </source>
</evidence>
<sequence length="223" mass="25593">MKKILSGNSLKVLAVASMTVDHVGAVLFPSQIWMRCVGRLAFVIYAFLIAEGYFHTHNVKKYMGRLGFLAIVSEIPFDLVFHHTFVYWGSQNVFFTLFLGLVGLYLMDRIKMRLQPQFWFCALIPVAAMCLAAGLLQCDYRYYGILVITLFYMARDYRWAAFGGIAVIQVWMGWIQSFGIAALIPIALYNGKKGNGGKLLQWIFYFYYPVHLLIIYGIWRYAG</sequence>
<gene>
    <name evidence="2" type="ORF">HNP82_002346</name>
</gene>
<name>A0A7W8M644_9FIRM</name>
<keyword evidence="1" id="KW-1133">Transmembrane helix</keyword>
<comment type="caution">
    <text evidence="2">The sequence shown here is derived from an EMBL/GenBank/DDBJ whole genome shotgun (WGS) entry which is preliminary data.</text>
</comment>
<proteinExistence type="predicted"/>
<feature type="transmembrane region" description="Helical" evidence="1">
    <location>
        <begin position="118"/>
        <end position="137"/>
    </location>
</feature>
<dbReference type="AlphaFoldDB" id="A0A7W8M644"/>
<dbReference type="Proteomes" id="UP000543642">
    <property type="component" value="Unassembled WGS sequence"/>
</dbReference>
<keyword evidence="1" id="KW-0472">Membrane</keyword>
<reference evidence="2 3" key="1">
    <citation type="submission" date="2020-08" db="EMBL/GenBank/DDBJ databases">
        <title>Genomic Encyclopedia of Type Strains, Phase IV (KMG-IV): sequencing the most valuable type-strain genomes for metagenomic binning, comparative biology and taxonomic classification.</title>
        <authorList>
            <person name="Goeker M."/>
        </authorList>
    </citation>
    <scope>NUCLEOTIDE SEQUENCE [LARGE SCALE GENOMIC DNA]</scope>
    <source>
        <strain evidence="2 3">DSM 106146</strain>
    </source>
</reference>
<protein>
    <recommendedName>
        <fullName evidence="4">TraX protein</fullName>
    </recommendedName>
</protein>
<evidence type="ECO:0000256" key="1">
    <source>
        <dbReference type="SAM" id="Phobius"/>
    </source>
</evidence>
<organism evidence="2 3">
    <name type="scientific">Catenibacillus scindens</name>
    <dbReference type="NCBI Taxonomy" id="673271"/>
    <lineage>
        <taxon>Bacteria</taxon>
        <taxon>Bacillati</taxon>
        <taxon>Bacillota</taxon>
        <taxon>Clostridia</taxon>
        <taxon>Lachnospirales</taxon>
        <taxon>Lachnospiraceae</taxon>
        <taxon>Catenibacillus</taxon>
    </lineage>
</organism>
<evidence type="ECO:0000313" key="2">
    <source>
        <dbReference type="EMBL" id="MBB5265207.1"/>
    </source>
</evidence>
<feature type="transmembrane region" description="Helical" evidence="1">
    <location>
        <begin position="85"/>
        <end position="106"/>
    </location>
</feature>
<feature type="transmembrane region" description="Helical" evidence="1">
    <location>
        <begin position="157"/>
        <end position="190"/>
    </location>
</feature>
<dbReference type="EMBL" id="JACHFW010000009">
    <property type="protein sequence ID" value="MBB5265207.1"/>
    <property type="molecule type" value="Genomic_DNA"/>
</dbReference>
<keyword evidence="1" id="KW-0812">Transmembrane</keyword>
<feature type="transmembrane region" description="Helical" evidence="1">
    <location>
        <begin position="202"/>
        <end position="222"/>
    </location>
</feature>
<accession>A0A7W8M644</accession>
<dbReference type="Pfam" id="PF05857">
    <property type="entry name" value="TraX"/>
    <property type="match status" value="1"/>
</dbReference>
<evidence type="ECO:0000313" key="3">
    <source>
        <dbReference type="Proteomes" id="UP000543642"/>
    </source>
</evidence>
<dbReference type="RefSeq" id="WP_183774896.1">
    <property type="nucleotide sequence ID" value="NZ_JACHFW010000009.1"/>
</dbReference>
<keyword evidence="3" id="KW-1185">Reference proteome</keyword>
<feature type="transmembrane region" description="Helical" evidence="1">
    <location>
        <begin position="32"/>
        <end position="50"/>
    </location>
</feature>